<comment type="similarity">
    <text evidence="1">Belongs to the 2Fe2S plant-type ferredoxin family.</text>
</comment>
<dbReference type="EMBL" id="AOHU01000031">
    <property type="protein sequence ID" value="ELY35274.1"/>
    <property type="molecule type" value="Genomic_DNA"/>
</dbReference>
<dbReference type="InterPro" id="IPR053441">
    <property type="entry name" value="2Fe2S_Ferredoxin"/>
</dbReference>
<reference evidence="13" key="1">
    <citation type="submission" date="2012-11" db="EMBL/GenBank/DDBJ databases">
        <authorList>
            <person name="Becker E.A."/>
            <person name="Seitzer P."/>
            <person name="Tritt A."/>
            <person name="Larsen D."/>
            <person name="Yao A."/>
            <person name="Wu D."/>
            <person name="Darling A."/>
            <person name="Eisen J.A."/>
            <person name="Facciotti M.T."/>
        </authorList>
    </citation>
    <scope>NUCLEOTIDE SEQUENCE [LARGE SCALE GENOMIC DNA]</scope>
    <source>
        <strain evidence="13">ATCC 29605 / DSM 3757 / JCM 8879 / NBRC 14742 / NCIMB 2012 / VKM B-1768 / DS2</strain>
    </source>
</reference>
<dbReference type="GO" id="GO:0046872">
    <property type="term" value="F:metal ion binding"/>
    <property type="evidence" value="ECO:0007669"/>
    <property type="project" value="UniProtKB-KW"/>
</dbReference>
<keyword evidence="7" id="KW-0411">Iron-sulfur</keyword>
<evidence type="ECO:0000256" key="7">
    <source>
        <dbReference type="ARBA" id="ARBA00023014"/>
    </source>
</evidence>
<dbReference type="InterPro" id="IPR012675">
    <property type="entry name" value="Beta-grasp_dom_sf"/>
</dbReference>
<dbReference type="PROSITE" id="PS00197">
    <property type="entry name" value="2FE2S_FER_1"/>
    <property type="match status" value="1"/>
</dbReference>
<sequence length="256" mass="27549">MDSPFETLGIDPDADEDELVDAYRRRVKSAHPDHGGSAEEFQAVRTAYEAIRGGYEPGDELEPVDTDGRRPTDEEATRNGKHDADAARNGHAGSGAETGGEGAGGDSGSEPEPERRGARVEFLDYDVVTERGWSLTDDDLFEKAAESGLDGDAYGEVFVEPRTNLLKAAEDAGHSWPFACRGGACANCAVAVVAGEVKMPSNHILSEEMLDQGVRLSCISLPVTDDLQVVYNIEHLPGLDELRLPPQHARKMSTGR</sequence>
<dbReference type="Pfam" id="PF00111">
    <property type="entry name" value="Fer2"/>
    <property type="match status" value="1"/>
</dbReference>
<dbReference type="GeneID" id="8925688"/>
<evidence type="ECO:0000256" key="2">
    <source>
        <dbReference type="ARBA" id="ARBA00022448"/>
    </source>
</evidence>
<evidence type="ECO:0000256" key="6">
    <source>
        <dbReference type="ARBA" id="ARBA00023004"/>
    </source>
</evidence>
<evidence type="ECO:0000256" key="5">
    <source>
        <dbReference type="ARBA" id="ARBA00022982"/>
    </source>
</evidence>
<proteinExistence type="inferred from homology"/>
<evidence type="ECO:0000313" key="12">
    <source>
        <dbReference type="EMBL" id="ELY35274.1"/>
    </source>
</evidence>
<dbReference type="PROSITE" id="PS51085">
    <property type="entry name" value="2FE2S_FER_2"/>
    <property type="match status" value="1"/>
</dbReference>
<dbReference type="InterPro" id="IPR001623">
    <property type="entry name" value="DnaJ_domain"/>
</dbReference>
<keyword evidence="3" id="KW-0001">2Fe-2S</keyword>
<protein>
    <submittedName>
        <fullName evidence="12">Ferredoxin 2</fullName>
    </submittedName>
</protein>
<evidence type="ECO:0000256" key="1">
    <source>
        <dbReference type="ARBA" id="ARBA00007874"/>
    </source>
</evidence>
<dbReference type="InterPro" id="IPR036869">
    <property type="entry name" value="J_dom_sf"/>
</dbReference>
<evidence type="ECO:0000256" key="8">
    <source>
        <dbReference type="ARBA" id="ARBA00034078"/>
    </source>
</evidence>
<dbReference type="CDD" id="cd06257">
    <property type="entry name" value="DnaJ"/>
    <property type="match status" value="1"/>
</dbReference>
<dbReference type="SUPFAM" id="SSF54292">
    <property type="entry name" value="2Fe-2S ferredoxin-like"/>
    <property type="match status" value="1"/>
</dbReference>
<evidence type="ECO:0000313" key="13">
    <source>
        <dbReference type="Proteomes" id="UP000011532"/>
    </source>
</evidence>
<accession>A0A384KMT9</accession>
<keyword evidence="4" id="KW-0479">Metal-binding</keyword>
<dbReference type="SMART" id="SM00271">
    <property type="entry name" value="DnaJ"/>
    <property type="match status" value="1"/>
</dbReference>
<keyword evidence="2" id="KW-0813">Transport</keyword>
<dbReference type="Gene3D" id="3.10.20.30">
    <property type="match status" value="1"/>
</dbReference>
<evidence type="ECO:0000256" key="3">
    <source>
        <dbReference type="ARBA" id="ARBA00022714"/>
    </source>
</evidence>
<comment type="cofactor">
    <cofactor evidence="8">
        <name>[2Fe-2S] cluster</name>
        <dbReference type="ChEBI" id="CHEBI:190135"/>
    </cofactor>
</comment>
<dbReference type="SUPFAM" id="SSF46565">
    <property type="entry name" value="Chaperone J-domain"/>
    <property type="match status" value="1"/>
</dbReference>
<dbReference type="RefSeq" id="WP_004041645.1">
    <property type="nucleotide sequence ID" value="NC_013967.1"/>
</dbReference>
<dbReference type="AlphaFoldDB" id="A0A384KMT9"/>
<name>A0A384KMT9_HALVD</name>
<dbReference type="InterPro" id="IPR001041">
    <property type="entry name" value="2Fe-2S_ferredoxin-type"/>
</dbReference>
<dbReference type="PANTHER" id="PTHR43112:SF3">
    <property type="entry name" value="FERREDOXIN-2, CHLOROPLASTIC"/>
    <property type="match status" value="1"/>
</dbReference>
<gene>
    <name evidence="12" type="ORF">C498_04136</name>
</gene>
<keyword evidence="6" id="KW-0408">Iron</keyword>
<evidence type="ECO:0000259" key="11">
    <source>
        <dbReference type="PROSITE" id="PS51085"/>
    </source>
</evidence>
<feature type="compositionally biased region" description="Basic and acidic residues" evidence="9">
    <location>
        <begin position="66"/>
        <end position="88"/>
    </location>
</feature>
<feature type="region of interest" description="Disordered" evidence="9">
    <location>
        <begin position="27"/>
        <end position="119"/>
    </location>
</feature>
<dbReference type="PANTHER" id="PTHR43112">
    <property type="entry name" value="FERREDOXIN"/>
    <property type="match status" value="1"/>
</dbReference>
<dbReference type="Pfam" id="PF00226">
    <property type="entry name" value="DnaJ"/>
    <property type="match status" value="1"/>
</dbReference>
<dbReference type="InterPro" id="IPR006058">
    <property type="entry name" value="2Fe2S_fd_BS"/>
</dbReference>
<dbReference type="Proteomes" id="UP000011532">
    <property type="component" value="Unassembled WGS sequence"/>
</dbReference>
<keyword evidence="5" id="KW-0249">Electron transport</keyword>
<dbReference type="CDD" id="cd00207">
    <property type="entry name" value="fer2"/>
    <property type="match status" value="1"/>
</dbReference>
<dbReference type="GO" id="GO:0051537">
    <property type="term" value="F:2 iron, 2 sulfur cluster binding"/>
    <property type="evidence" value="ECO:0007669"/>
    <property type="project" value="UniProtKB-KW"/>
</dbReference>
<dbReference type="Gene3D" id="1.10.287.110">
    <property type="entry name" value="DnaJ domain"/>
    <property type="match status" value="1"/>
</dbReference>
<dbReference type="InterPro" id="IPR036010">
    <property type="entry name" value="2Fe-2S_ferredoxin-like_sf"/>
</dbReference>
<dbReference type="OrthoDB" id="195646at2157"/>
<feature type="domain" description="J" evidence="10">
    <location>
        <begin position="3"/>
        <end position="76"/>
    </location>
</feature>
<reference evidence="12 13" key="2">
    <citation type="journal article" date="2014" name="PLoS Genet.">
        <title>Phylogenetically driven sequencing of extremely halophilic archaea reveals strategies for static and dynamic osmo-response.</title>
        <authorList>
            <person name="Becker E.A."/>
            <person name="Seitzer P.M."/>
            <person name="Tritt A."/>
            <person name="Larsen D."/>
            <person name="Krusor M."/>
            <person name="Yao A.I."/>
            <person name="Wu D."/>
            <person name="Madern D."/>
            <person name="Eisen J.A."/>
            <person name="Darling A.E."/>
            <person name="Facciotti M.T."/>
        </authorList>
    </citation>
    <scope>NUCLEOTIDE SEQUENCE [LARGE SCALE GENOMIC DNA]</scope>
    <source>
        <strain evidence="13">ATCC 29605 / DSM 3757 / JCM 8879 / NBRC 14742 / NCIMB 2012 / VKM B-1768 / DS2</strain>
    </source>
</reference>
<dbReference type="NCBIfam" id="NF041393">
    <property type="entry name" value="Frdxn_Halo"/>
    <property type="match status" value="1"/>
</dbReference>
<evidence type="ECO:0000259" key="10">
    <source>
        <dbReference type="PROSITE" id="PS50076"/>
    </source>
</evidence>
<feature type="compositionally biased region" description="Gly residues" evidence="9">
    <location>
        <begin position="92"/>
        <end position="107"/>
    </location>
</feature>
<dbReference type="PROSITE" id="PS50076">
    <property type="entry name" value="DNAJ_2"/>
    <property type="match status" value="1"/>
</dbReference>
<comment type="caution">
    <text evidence="12">The sequence shown here is derived from an EMBL/GenBank/DDBJ whole genome shotgun (WGS) entry which is preliminary data.</text>
</comment>
<evidence type="ECO:0000256" key="4">
    <source>
        <dbReference type="ARBA" id="ARBA00022723"/>
    </source>
</evidence>
<evidence type="ECO:0000256" key="9">
    <source>
        <dbReference type="SAM" id="MobiDB-lite"/>
    </source>
</evidence>
<feature type="domain" description="2Fe-2S ferredoxin-type" evidence="11">
    <location>
        <begin position="145"/>
        <end position="235"/>
    </location>
</feature>
<organism evidence="12 13">
    <name type="scientific">Haloferax volcanii (strain ATCC 29605 / DSM 3757 / JCM 8879 / NBRC 14742 / NCIMB 2012 / VKM B-1768 / DS2)</name>
    <name type="common">Halobacterium volcanii</name>
    <dbReference type="NCBI Taxonomy" id="309800"/>
    <lineage>
        <taxon>Archaea</taxon>
        <taxon>Methanobacteriati</taxon>
        <taxon>Methanobacteriota</taxon>
        <taxon>Stenosarchaea group</taxon>
        <taxon>Halobacteria</taxon>
        <taxon>Halobacteriales</taxon>
        <taxon>Haloferacaceae</taxon>
        <taxon>Haloferax</taxon>
    </lineage>
</organism>